<dbReference type="CDD" id="cd00303">
    <property type="entry name" value="retropepsin_like"/>
    <property type="match status" value="1"/>
</dbReference>
<keyword evidence="8" id="KW-0511">Multifunctional enzyme</keyword>
<proteinExistence type="predicted"/>
<evidence type="ECO:0000256" key="6">
    <source>
        <dbReference type="ARBA" id="ARBA00022801"/>
    </source>
</evidence>
<dbReference type="Gene3D" id="3.10.10.10">
    <property type="entry name" value="HIV Type 1 Reverse Transcriptase, subunit A, domain 1"/>
    <property type="match status" value="1"/>
</dbReference>
<dbReference type="CDD" id="cd09274">
    <property type="entry name" value="RNase_HI_RT_Ty3"/>
    <property type="match status" value="1"/>
</dbReference>
<evidence type="ECO:0000256" key="5">
    <source>
        <dbReference type="ARBA" id="ARBA00022759"/>
    </source>
</evidence>
<name>A0AAV4CF62_9GAST</name>
<protein>
    <submittedName>
        <fullName evidence="10">Pol polyprotein</fullName>
    </submittedName>
</protein>
<dbReference type="Gene3D" id="3.30.70.270">
    <property type="match status" value="2"/>
</dbReference>
<dbReference type="FunFam" id="3.10.20.370:FF:000001">
    <property type="entry name" value="Retrovirus-related Pol polyprotein from transposon 17.6-like protein"/>
    <property type="match status" value="1"/>
</dbReference>
<evidence type="ECO:0000259" key="9">
    <source>
        <dbReference type="PROSITE" id="PS50878"/>
    </source>
</evidence>
<dbReference type="GO" id="GO:0003964">
    <property type="term" value="F:RNA-directed DNA polymerase activity"/>
    <property type="evidence" value="ECO:0007669"/>
    <property type="project" value="UniProtKB-KW"/>
</dbReference>
<feature type="domain" description="Reverse transcriptase" evidence="9">
    <location>
        <begin position="471"/>
        <end position="650"/>
    </location>
</feature>
<keyword evidence="2" id="KW-0808">Transferase</keyword>
<evidence type="ECO:0000256" key="7">
    <source>
        <dbReference type="ARBA" id="ARBA00022918"/>
    </source>
</evidence>
<dbReference type="Pfam" id="PF00078">
    <property type="entry name" value="RVT_1"/>
    <property type="match status" value="1"/>
</dbReference>
<evidence type="ECO:0000256" key="8">
    <source>
        <dbReference type="ARBA" id="ARBA00023268"/>
    </source>
</evidence>
<sequence length="816" mass="90347">MTDSSGDQYKMVQVLPHPHDLGYPLGYSNSLRCSASSCQVVDTNGLDPPCGMDSAPDYATSHQVVNPNGLDPPRGMDSALAASAPAFCEPEFSQSPHAPACRVVNPNSLDPPCDMDSALAVSAPAFCEPLSSQSPHAPACRVVNPNSLDPPCDVDSALAASAPAFCEPEFSQPPTVQSLTKEPGTSTPPHMEAIPAYTVPLSIGNTCVEATVDTATEVSVVSNEVYRSLSPKPRLLGKRQILMAGKGQSSTASLCGPVHIKIGPLSTQEFIYVAPISDDMLLGLDFLDKHDTVVNLEDHTLKVRGADIPMHNSAQETGSKVYLHEDLHIPSLNAVQVPGRLDSALPGLLLVASKNHKDFISPWALCKDQQHLSITLCNWSNHAVDLTTGTWVATAYAVPNDAVLCDASIQTPDWSRSRPADVFAASDFDLGDFTAVSHSIDTGDAAPIKQRMRRTPLHFRGEEDGHLDKMLSAGVIQPSMSEWASPPVLVRKRDGSVRWCVDYRALNNITRMDVFPLPRIEECVDALDGNLWFSKLDANSAYWQVWLDDESRPKTAFCTRRGLFEFIRMPFGLCNAPATFSRVINLILSGLNWETVLAFLDDICILGKSYEDHMVNLERVFQKFRQYGLRMKPRKCSLFKTQVEFLGRLVSRQGVQVLPESIKAFIEWPVLKSVKDVQRFIGLTNYHRAFIKHYSELAEPLFRILRNNEFQWGEEELHSFHSLKEALTTAPVLGIPTATDPFILDTDASDFAVGAELLQVQNGHEKVIGYGSFTLSRDQRKYYTTRKELLAVVRFIRQFRPYLLGRRFKVRTDHKL</sequence>
<dbReference type="SUPFAM" id="SSF56672">
    <property type="entry name" value="DNA/RNA polymerases"/>
    <property type="match status" value="1"/>
</dbReference>
<dbReference type="InterPro" id="IPR021109">
    <property type="entry name" value="Peptidase_aspartic_dom_sf"/>
</dbReference>
<dbReference type="GO" id="GO:0006508">
    <property type="term" value="P:proteolysis"/>
    <property type="evidence" value="ECO:0007669"/>
    <property type="project" value="UniProtKB-KW"/>
</dbReference>
<dbReference type="CDD" id="cd01647">
    <property type="entry name" value="RT_LTR"/>
    <property type="match status" value="1"/>
</dbReference>
<evidence type="ECO:0000256" key="1">
    <source>
        <dbReference type="ARBA" id="ARBA00022670"/>
    </source>
</evidence>
<gene>
    <name evidence="10" type="ORF">PoB_005797000</name>
</gene>
<dbReference type="InterPro" id="IPR050951">
    <property type="entry name" value="Retrovirus_Pol_polyprotein"/>
</dbReference>
<dbReference type="EMBL" id="BLXT01006392">
    <property type="protein sequence ID" value="GFO31465.1"/>
    <property type="molecule type" value="Genomic_DNA"/>
</dbReference>
<dbReference type="Pfam" id="PF17919">
    <property type="entry name" value="RT_RNaseH_2"/>
    <property type="match status" value="1"/>
</dbReference>
<keyword evidence="11" id="KW-1185">Reference proteome</keyword>
<evidence type="ECO:0000313" key="11">
    <source>
        <dbReference type="Proteomes" id="UP000735302"/>
    </source>
</evidence>
<dbReference type="InterPro" id="IPR000477">
    <property type="entry name" value="RT_dom"/>
</dbReference>
<dbReference type="InterPro" id="IPR043502">
    <property type="entry name" value="DNA/RNA_pol_sf"/>
</dbReference>
<dbReference type="PROSITE" id="PS50878">
    <property type="entry name" value="RT_POL"/>
    <property type="match status" value="1"/>
</dbReference>
<dbReference type="GO" id="GO:0004519">
    <property type="term" value="F:endonuclease activity"/>
    <property type="evidence" value="ECO:0007669"/>
    <property type="project" value="UniProtKB-KW"/>
</dbReference>
<dbReference type="Gene3D" id="3.10.20.370">
    <property type="match status" value="1"/>
</dbReference>
<dbReference type="FunFam" id="3.30.70.270:FF:000020">
    <property type="entry name" value="Transposon Tf2-6 polyprotein-like Protein"/>
    <property type="match status" value="1"/>
</dbReference>
<organism evidence="10 11">
    <name type="scientific">Plakobranchus ocellatus</name>
    <dbReference type="NCBI Taxonomy" id="259542"/>
    <lineage>
        <taxon>Eukaryota</taxon>
        <taxon>Metazoa</taxon>
        <taxon>Spiralia</taxon>
        <taxon>Lophotrochozoa</taxon>
        <taxon>Mollusca</taxon>
        <taxon>Gastropoda</taxon>
        <taxon>Heterobranchia</taxon>
        <taxon>Euthyneura</taxon>
        <taxon>Panpulmonata</taxon>
        <taxon>Sacoglossa</taxon>
        <taxon>Placobranchoidea</taxon>
        <taxon>Plakobranchidae</taxon>
        <taxon>Plakobranchus</taxon>
    </lineage>
</organism>
<keyword evidence="5" id="KW-0255">Endonuclease</keyword>
<dbReference type="InterPro" id="IPR043128">
    <property type="entry name" value="Rev_trsase/Diguanyl_cyclase"/>
</dbReference>
<reference evidence="10 11" key="1">
    <citation type="journal article" date="2021" name="Elife">
        <title>Chloroplast acquisition without the gene transfer in kleptoplastic sea slugs, Plakobranchus ocellatus.</title>
        <authorList>
            <person name="Maeda T."/>
            <person name="Takahashi S."/>
            <person name="Yoshida T."/>
            <person name="Shimamura S."/>
            <person name="Takaki Y."/>
            <person name="Nagai Y."/>
            <person name="Toyoda A."/>
            <person name="Suzuki Y."/>
            <person name="Arimoto A."/>
            <person name="Ishii H."/>
            <person name="Satoh N."/>
            <person name="Nishiyama T."/>
            <person name="Hasebe M."/>
            <person name="Maruyama T."/>
            <person name="Minagawa J."/>
            <person name="Obokata J."/>
            <person name="Shigenobu S."/>
        </authorList>
    </citation>
    <scope>NUCLEOTIDE SEQUENCE [LARGE SCALE GENOMIC DNA]</scope>
</reference>
<dbReference type="FunFam" id="3.10.10.10:FF:000007">
    <property type="entry name" value="Retrovirus-related Pol polyprotein from transposon 17.6-like Protein"/>
    <property type="match status" value="1"/>
</dbReference>
<dbReference type="Proteomes" id="UP000735302">
    <property type="component" value="Unassembled WGS sequence"/>
</dbReference>
<dbReference type="GO" id="GO:0008233">
    <property type="term" value="F:peptidase activity"/>
    <property type="evidence" value="ECO:0007669"/>
    <property type="project" value="UniProtKB-KW"/>
</dbReference>
<keyword evidence="7" id="KW-0695">RNA-directed DNA polymerase</keyword>
<keyword evidence="6" id="KW-0378">Hydrolase</keyword>
<evidence type="ECO:0000256" key="2">
    <source>
        <dbReference type="ARBA" id="ARBA00022679"/>
    </source>
</evidence>
<comment type="caution">
    <text evidence="10">The sequence shown here is derived from an EMBL/GenBank/DDBJ whole genome shotgun (WGS) entry which is preliminary data.</text>
</comment>
<dbReference type="AlphaFoldDB" id="A0AAV4CF62"/>
<dbReference type="InterPro" id="IPR041577">
    <property type="entry name" value="RT_RNaseH_2"/>
</dbReference>
<dbReference type="PANTHER" id="PTHR37984">
    <property type="entry name" value="PROTEIN CBG26694"/>
    <property type="match status" value="1"/>
</dbReference>
<dbReference type="PANTHER" id="PTHR37984:SF5">
    <property type="entry name" value="PROTEIN NYNRIN-LIKE"/>
    <property type="match status" value="1"/>
</dbReference>
<keyword evidence="3" id="KW-0548">Nucleotidyltransferase</keyword>
<evidence type="ECO:0000256" key="4">
    <source>
        <dbReference type="ARBA" id="ARBA00022722"/>
    </source>
</evidence>
<keyword evidence="4" id="KW-0540">Nuclease</keyword>
<keyword evidence="1" id="KW-0645">Protease</keyword>
<accession>A0AAV4CF62</accession>
<evidence type="ECO:0000256" key="3">
    <source>
        <dbReference type="ARBA" id="ARBA00022695"/>
    </source>
</evidence>
<dbReference type="Gene3D" id="2.40.70.10">
    <property type="entry name" value="Acid Proteases"/>
    <property type="match status" value="1"/>
</dbReference>
<evidence type="ECO:0000313" key="10">
    <source>
        <dbReference type="EMBL" id="GFO31465.1"/>
    </source>
</evidence>
<dbReference type="SUPFAM" id="SSF50630">
    <property type="entry name" value="Acid proteases"/>
    <property type="match status" value="1"/>
</dbReference>